<feature type="transmembrane region" description="Helical" evidence="2">
    <location>
        <begin position="285"/>
        <end position="304"/>
    </location>
</feature>
<feature type="transmembrane region" description="Helical" evidence="2">
    <location>
        <begin position="187"/>
        <end position="209"/>
    </location>
</feature>
<dbReference type="RefSeq" id="WP_344153474.1">
    <property type="nucleotide sequence ID" value="NZ_BAAAQR010000009.1"/>
</dbReference>
<comment type="caution">
    <text evidence="3">The sequence shown here is derived from an EMBL/GenBank/DDBJ whole genome shotgun (WGS) entry which is preliminary data.</text>
</comment>
<feature type="transmembrane region" description="Helical" evidence="2">
    <location>
        <begin position="144"/>
        <end position="167"/>
    </location>
</feature>
<gene>
    <name evidence="3" type="ORF">GCM10009844_28790</name>
</gene>
<protein>
    <submittedName>
        <fullName evidence="3">ABC transporter permease</fullName>
    </submittedName>
</protein>
<dbReference type="Proteomes" id="UP001501771">
    <property type="component" value="Unassembled WGS sequence"/>
</dbReference>
<feature type="transmembrane region" description="Helical" evidence="2">
    <location>
        <begin position="216"/>
        <end position="238"/>
    </location>
</feature>
<sequence length="311" mass="32221">MSSPSEEPVPTTPSPLPPSTAVIHDLGYRSYTGPRLGEPAVARAFFVTGLRNSYGLGRSGRSKVLPMILLGVMLLPALILVGVLVQAKNLLGLDDQIVAYSTYPITTQLLISVFVASQAPALISRDLRFRTITLYLARPMRRTTYVLVRLASLTVATFVLVAAPLLLMYVGGLLAGLPLGRETGRVLGALVGAALLAACLSGLAALVSALTIRRGLAVAAVIVVLLVSYTVVSTIQGISLDSGHGTVGQVAGLFSPYTLVNGVQVVLFDAPEATATPPSGAGMGLLYLATTAVVVVGSVGAMLARYRKVAA</sequence>
<feature type="region of interest" description="Disordered" evidence="1">
    <location>
        <begin position="1"/>
        <end position="20"/>
    </location>
</feature>
<feature type="transmembrane region" description="Helical" evidence="2">
    <location>
        <begin position="105"/>
        <end position="123"/>
    </location>
</feature>
<keyword evidence="2" id="KW-0812">Transmembrane</keyword>
<organism evidence="3 4">
    <name type="scientific">Nocardioides koreensis</name>
    <dbReference type="NCBI Taxonomy" id="433651"/>
    <lineage>
        <taxon>Bacteria</taxon>
        <taxon>Bacillati</taxon>
        <taxon>Actinomycetota</taxon>
        <taxon>Actinomycetes</taxon>
        <taxon>Propionibacteriales</taxon>
        <taxon>Nocardioidaceae</taxon>
        <taxon>Nocardioides</taxon>
    </lineage>
</organism>
<keyword evidence="4" id="KW-1185">Reference proteome</keyword>
<keyword evidence="2" id="KW-1133">Transmembrane helix</keyword>
<accession>A0ABP5LKZ4</accession>
<name>A0ABP5LKZ4_9ACTN</name>
<dbReference type="EMBL" id="BAAAQR010000009">
    <property type="protein sequence ID" value="GAA2149341.1"/>
    <property type="molecule type" value="Genomic_DNA"/>
</dbReference>
<evidence type="ECO:0000313" key="3">
    <source>
        <dbReference type="EMBL" id="GAA2149341.1"/>
    </source>
</evidence>
<evidence type="ECO:0000256" key="2">
    <source>
        <dbReference type="SAM" id="Phobius"/>
    </source>
</evidence>
<proteinExistence type="predicted"/>
<evidence type="ECO:0000256" key="1">
    <source>
        <dbReference type="SAM" id="MobiDB-lite"/>
    </source>
</evidence>
<reference evidence="4" key="1">
    <citation type="journal article" date="2019" name="Int. J. Syst. Evol. Microbiol.">
        <title>The Global Catalogue of Microorganisms (GCM) 10K type strain sequencing project: providing services to taxonomists for standard genome sequencing and annotation.</title>
        <authorList>
            <consortium name="The Broad Institute Genomics Platform"/>
            <consortium name="The Broad Institute Genome Sequencing Center for Infectious Disease"/>
            <person name="Wu L."/>
            <person name="Ma J."/>
        </authorList>
    </citation>
    <scope>NUCLEOTIDE SEQUENCE [LARGE SCALE GENOMIC DNA]</scope>
    <source>
        <strain evidence="4">JCM 16022</strain>
    </source>
</reference>
<evidence type="ECO:0000313" key="4">
    <source>
        <dbReference type="Proteomes" id="UP001501771"/>
    </source>
</evidence>
<keyword evidence="2" id="KW-0472">Membrane</keyword>
<feature type="transmembrane region" description="Helical" evidence="2">
    <location>
        <begin position="64"/>
        <end position="85"/>
    </location>
</feature>